<keyword evidence="6" id="KW-1133">Transmembrane helix</keyword>
<evidence type="ECO:0000256" key="1">
    <source>
        <dbReference type="ARBA" id="ARBA00022448"/>
    </source>
</evidence>
<dbReference type="PANTHER" id="PTHR47143:SF4">
    <property type="entry name" value="TRANSIENT RECEPTOR POTENTIAL CATION CHANNEL PROTEIN PAINLESS"/>
    <property type="match status" value="1"/>
</dbReference>
<dbReference type="GO" id="GO:0034220">
    <property type="term" value="P:monoatomic ion transmembrane transport"/>
    <property type="evidence" value="ECO:0007669"/>
    <property type="project" value="UniProtKB-KW"/>
</dbReference>
<dbReference type="PANTHER" id="PTHR47143">
    <property type="entry name" value="TRANSIENT RECEPTOR POTENTIAL CATION CHANNEL PROTEIN PAINLESS"/>
    <property type="match status" value="1"/>
</dbReference>
<dbReference type="GO" id="GO:0022857">
    <property type="term" value="F:transmembrane transporter activity"/>
    <property type="evidence" value="ECO:0007669"/>
    <property type="project" value="TreeGrafter"/>
</dbReference>
<protein>
    <submittedName>
        <fullName evidence="7">Uncharacterized protein</fullName>
    </submittedName>
</protein>
<reference evidence="7" key="1">
    <citation type="submission" date="2023-07" db="EMBL/GenBank/DDBJ databases">
        <title>Chromosome-level genome assembly of Artemia franciscana.</title>
        <authorList>
            <person name="Jo E."/>
        </authorList>
    </citation>
    <scope>NUCLEOTIDE SEQUENCE</scope>
    <source>
        <tissue evidence="7">Whole body</tissue>
    </source>
</reference>
<evidence type="ECO:0000313" key="8">
    <source>
        <dbReference type="Proteomes" id="UP001187531"/>
    </source>
</evidence>
<proteinExistence type="predicted"/>
<keyword evidence="6" id="KW-0812">Transmembrane</keyword>
<keyword evidence="5" id="KW-0407">Ion channel</keyword>
<keyword evidence="8" id="KW-1185">Reference proteome</keyword>
<evidence type="ECO:0000256" key="5">
    <source>
        <dbReference type="ARBA" id="ARBA00023303"/>
    </source>
</evidence>
<accession>A0AA88L0I7</accession>
<gene>
    <name evidence="7" type="ORF">QYM36_018311</name>
</gene>
<evidence type="ECO:0000256" key="6">
    <source>
        <dbReference type="SAM" id="Phobius"/>
    </source>
</evidence>
<dbReference type="AlphaFoldDB" id="A0AA88L0I7"/>
<keyword evidence="4" id="KW-0406">Ion transport</keyword>
<feature type="transmembrane region" description="Helical" evidence="6">
    <location>
        <begin position="110"/>
        <end position="132"/>
    </location>
</feature>
<dbReference type="GO" id="GO:1902495">
    <property type="term" value="C:transmembrane transporter complex"/>
    <property type="evidence" value="ECO:0007669"/>
    <property type="project" value="TreeGrafter"/>
</dbReference>
<evidence type="ECO:0000256" key="4">
    <source>
        <dbReference type="ARBA" id="ARBA00023065"/>
    </source>
</evidence>
<evidence type="ECO:0000313" key="7">
    <source>
        <dbReference type="EMBL" id="KAK2703170.1"/>
    </source>
</evidence>
<keyword evidence="6" id="KW-0472">Membrane</keyword>
<sequence>MDTDQICNNNKNNILWRNPYKMKSKTPTVVKQDPGADLGTTVLDIAKKMAINVQKEQVLWVNRFRLTNVTASIQTPTPIAPVDKKCFVMMTGELNYINLKYKEKPFVSEYIFLMFVFLVTIVLLIFGITLAISDTQIIRKEAEIVSCANQIEMIYYYESMFYDSRQCSTADRSLTDAIFNQIRQFFKVDKMLLFDRCLLTRNHQVYPNYNQESTSIEDKCICHSNYRIDKDIVCEALEIGMKETSLA</sequence>
<keyword evidence="1" id="KW-0813">Transport</keyword>
<keyword evidence="3" id="KW-0040">ANK repeat</keyword>
<comment type="caution">
    <text evidence="7">The sequence shown here is derived from an EMBL/GenBank/DDBJ whole genome shotgun (WGS) entry which is preliminary data.</text>
</comment>
<keyword evidence="2" id="KW-0677">Repeat</keyword>
<organism evidence="7 8">
    <name type="scientific">Artemia franciscana</name>
    <name type="common">Brine shrimp</name>
    <name type="synonym">Artemia sanfranciscana</name>
    <dbReference type="NCBI Taxonomy" id="6661"/>
    <lineage>
        <taxon>Eukaryota</taxon>
        <taxon>Metazoa</taxon>
        <taxon>Ecdysozoa</taxon>
        <taxon>Arthropoda</taxon>
        <taxon>Crustacea</taxon>
        <taxon>Branchiopoda</taxon>
        <taxon>Anostraca</taxon>
        <taxon>Artemiidae</taxon>
        <taxon>Artemia</taxon>
    </lineage>
</organism>
<dbReference type="InterPro" id="IPR052076">
    <property type="entry name" value="TRP_cation_channel"/>
</dbReference>
<dbReference type="Proteomes" id="UP001187531">
    <property type="component" value="Unassembled WGS sequence"/>
</dbReference>
<evidence type="ECO:0000256" key="3">
    <source>
        <dbReference type="ARBA" id="ARBA00023043"/>
    </source>
</evidence>
<name>A0AA88L0I7_ARTSF</name>
<evidence type="ECO:0000256" key="2">
    <source>
        <dbReference type="ARBA" id="ARBA00022737"/>
    </source>
</evidence>
<dbReference type="EMBL" id="JAVRJZ010000113">
    <property type="protein sequence ID" value="KAK2703170.1"/>
    <property type="molecule type" value="Genomic_DNA"/>
</dbReference>